<proteinExistence type="predicted"/>
<evidence type="ECO:0000259" key="1">
    <source>
        <dbReference type="Pfam" id="PF13460"/>
    </source>
</evidence>
<organism evidence="2 3">
    <name type="scientific">Staphylococcus muscae</name>
    <dbReference type="NCBI Taxonomy" id="1294"/>
    <lineage>
        <taxon>Bacteria</taxon>
        <taxon>Bacillati</taxon>
        <taxon>Bacillota</taxon>
        <taxon>Bacilli</taxon>
        <taxon>Bacillales</taxon>
        <taxon>Staphylococcaceae</taxon>
        <taxon>Staphylococcus</taxon>
    </lineage>
</organism>
<dbReference type="InterPro" id="IPR051606">
    <property type="entry name" value="Polyketide_Oxido-like"/>
</dbReference>
<evidence type="ECO:0000313" key="3">
    <source>
        <dbReference type="Proteomes" id="UP000243706"/>
    </source>
</evidence>
<reference evidence="2 3" key="1">
    <citation type="submission" date="2017-06" db="EMBL/GenBank/DDBJ databases">
        <authorList>
            <consortium name="Pathogen Informatics"/>
        </authorList>
    </citation>
    <scope>NUCLEOTIDE SEQUENCE [LARGE SCALE GENOMIC DNA]</scope>
    <source>
        <strain evidence="2 3">NCTC13833</strain>
    </source>
</reference>
<name>A0A240C911_9STAP</name>
<protein>
    <submittedName>
        <fullName evidence="2">Putative NADH-flavin reductase</fullName>
    </submittedName>
</protein>
<dbReference type="Proteomes" id="UP000243706">
    <property type="component" value="Chromosome 1"/>
</dbReference>
<evidence type="ECO:0000313" key="2">
    <source>
        <dbReference type="EMBL" id="SNW04467.1"/>
    </source>
</evidence>
<dbReference type="InterPro" id="IPR016040">
    <property type="entry name" value="NAD(P)-bd_dom"/>
</dbReference>
<dbReference type="PANTHER" id="PTHR43355:SF2">
    <property type="entry name" value="FLAVIN REDUCTASE (NADPH)"/>
    <property type="match status" value="1"/>
</dbReference>
<feature type="domain" description="NAD(P)-binding" evidence="1">
    <location>
        <begin position="8"/>
        <end position="193"/>
    </location>
</feature>
<dbReference type="SUPFAM" id="SSF51735">
    <property type="entry name" value="NAD(P)-binding Rossmann-fold domains"/>
    <property type="match status" value="1"/>
</dbReference>
<gene>
    <name evidence="2" type="ORF">SAMEA4412661_01992</name>
</gene>
<dbReference type="InterPro" id="IPR036291">
    <property type="entry name" value="NAD(P)-bd_dom_sf"/>
</dbReference>
<sequence>MMKLGIIGASGKLGQLITKEAIDRGHEVTAIVRNKAKVTNDNIAVIEKDIFDLTQNDFKDFDVVVNAFGAPLGEEQIHVDAGNVLIEAAKGIDTRLIVVGGAGSLFVDEAKTTRLLETPEFPEVFKPTAVGSLRNLEILEKTTGLTWTFLSPAADFDYEGKRTGTYQLGKDNVIVNAKGDSYISYADYAIALVDEAEYGRFINTRFTVVGEAE</sequence>
<dbReference type="EMBL" id="LT906464">
    <property type="protein sequence ID" value="SNW04467.1"/>
    <property type="molecule type" value="Genomic_DNA"/>
</dbReference>
<dbReference type="Gene3D" id="3.40.50.720">
    <property type="entry name" value="NAD(P)-binding Rossmann-like Domain"/>
    <property type="match status" value="1"/>
</dbReference>
<accession>A0A240C911</accession>
<dbReference type="PANTHER" id="PTHR43355">
    <property type="entry name" value="FLAVIN REDUCTASE (NADPH)"/>
    <property type="match status" value="1"/>
</dbReference>
<dbReference type="Pfam" id="PF13460">
    <property type="entry name" value="NAD_binding_10"/>
    <property type="match status" value="1"/>
</dbReference>
<dbReference type="AlphaFoldDB" id="A0A240C911"/>
<dbReference type="GO" id="GO:0016646">
    <property type="term" value="F:oxidoreductase activity, acting on the CH-NH group of donors, NAD or NADP as acceptor"/>
    <property type="evidence" value="ECO:0007669"/>
    <property type="project" value="TreeGrafter"/>
</dbReference>
<dbReference type="CDD" id="cd05244">
    <property type="entry name" value="BVR-B_like_SDR_a"/>
    <property type="match status" value="1"/>
</dbReference>